<protein>
    <submittedName>
        <fullName evidence="2">Uncharacterized protein</fullName>
    </submittedName>
</protein>
<dbReference type="STRING" id="199890.A0A182PQL5"/>
<accession>A0A182PQL5</accession>
<feature type="region of interest" description="Disordered" evidence="1">
    <location>
        <begin position="120"/>
        <end position="139"/>
    </location>
</feature>
<reference evidence="3" key="1">
    <citation type="submission" date="2013-03" db="EMBL/GenBank/DDBJ databases">
        <title>The Genome Sequence of Anopheles epiroticus epiroticus2.</title>
        <authorList>
            <consortium name="The Broad Institute Genomics Platform"/>
            <person name="Neafsey D.E."/>
            <person name="Howell P."/>
            <person name="Walker B."/>
            <person name="Young S.K."/>
            <person name="Zeng Q."/>
            <person name="Gargeya S."/>
            <person name="Fitzgerald M."/>
            <person name="Haas B."/>
            <person name="Abouelleil A."/>
            <person name="Allen A.W."/>
            <person name="Alvarado L."/>
            <person name="Arachchi H.M."/>
            <person name="Berlin A.M."/>
            <person name="Chapman S.B."/>
            <person name="Gainer-Dewar J."/>
            <person name="Goldberg J."/>
            <person name="Griggs A."/>
            <person name="Gujja S."/>
            <person name="Hansen M."/>
            <person name="Howarth C."/>
            <person name="Imamovic A."/>
            <person name="Ireland A."/>
            <person name="Larimer J."/>
            <person name="McCowan C."/>
            <person name="Murphy C."/>
            <person name="Pearson M."/>
            <person name="Poon T.W."/>
            <person name="Priest M."/>
            <person name="Roberts A."/>
            <person name="Saif S."/>
            <person name="Shea T."/>
            <person name="Sisk P."/>
            <person name="Sykes S."/>
            <person name="Wortman J."/>
            <person name="Nusbaum C."/>
            <person name="Birren B."/>
        </authorList>
    </citation>
    <scope>NUCLEOTIDE SEQUENCE [LARGE SCALE GENOMIC DNA]</scope>
    <source>
        <strain evidence="3">Epiroticus2</strain>
    </source>
</reference>
<feature type="region of interest" description="Disordered" evidence="1">
    <location>
        <begin position="65"/>
        <end position="108"/>
    </location>
</feature>
<reference evidence="2" key="2">
    <citation type="submission" date="2020-05" db="UniProtKB">
        <authorList>
            <consortium name="EnsemblMetazoa"/>
        </authorList>
    </citation>
    <scope>IDENTIFICATION</scope>
    <source>
        <strain evidence="2">Epiroticus2</strain>
    </source>
</reference>
<dbReference type="Proteomes" id="UP000075885">
    <property type="component" value="Unassembled WGS sequence"/>
</dbReference>
<sequence>MMSFALSSQFYIDALERAIHEQVPQHFQTLAEENQLNPFDLVALDMMGTVVEPAPDGLSAIVVDGGGQAKFQPPVENSQQKQQLLLQQQQQSDEQHSSSGSEGNSFCDINDNSILVEFEKIDDELDEDGGWPKRGRAAM</sequence>
<evidence type="ECO:0000313" key="2">
    <source>
        <dbReference type="EnsemblMetazoa" id="AEPI009246-PA"/>
    </source>
</evidence>
<dbReference type="AlphaFoldDB" id="A0A182PQL5"/>
<evidence type="ECO:0000313" key="3">
    <source>
        <dbReference type="Proteomes" id="UP000075885"/>
    </source>
</evidence>
<name>A0A182PQL5_9DIPT</name>
<dbReference type="VEuPathDB" id="VectorBase:AEPI009246"/>
<feature type="compositionally biased region" description="Low complexity" evidence="1">
    <location>
        <begin position="78"/>
        <end position="101"/>
    </location>
</feature>
<organism evidence="2 3">
    <name type="scientific">Anopheles epiroticus</name>
    <dbReference type="NCBI Taxonomy" id="199890"/>
    <lineage>
        <taxon>Eukaryota</taxon>
        <taxon>Metazoa</taxon>
        <taxon>Ecdysozoa</taxon>
        <taxon>Arthropoda</taxon>
        <taxon>Hexapoda</taxon>
        <taxon>Insecta</taxon>
        <taxon>Pterygota</taxon>
        <taxon>Neoptera</taxon>
        <taxon>Endopterygota</taxon>
        <taxon>Diptera</taxon>
        <taxon>Nematocera</taxon>
        <taxon>Culicoidea</taxon>
        <taxon>Culicidae</taxon>
        <taxon>Anophelinae</taxon>
        <taxon>Anopheles</taxon>
    </lineage>
</organism>
<evidence type="ECO:0000256" key="1">
    <source>
        <dbReference type="SAM" id="MobiDB-lite"/>
    </source>
</evidence>
<keyword evidence="3" id="KW-1185">Reference proteome</keyword>
<dbReference type="EnsemblMetazoa" id="AEPI009246-RA">
    <property type="protein sequence ID" value="AEPI009246-PA"/>
    <property type="gene ID" value="AEPI009246"/>
</dbReference>
<feature type="compositionally biased region" description="Acidic residues" evidence="1">
    <location>
        <begin position="120"/>
        <end position="129"/>
    </location>
</feature>
<proteinExistence type="predicted"/>